<keyword evidence="2 5" id="KW-0812">Transmembrane</keyword>
<evidence type="ECO:0000259" key="6">
    <source>
        <dbReference type="Pfam" id="PF00520"/>
    </source>
</evidence>
<dbReference type="InterPro" id="IPR043203">
    <property type="entry name" value="VGCC_Ca_Na"/>
</dbReference>
<dbReference type="GO" id="GO:0005248">
    <property type="term" value="F:voltage-gated sodium channel activity"/>
    <property type="evidence" value="ECO:0007669"/>
    <property type="project" value="TreeGrafter"/>
</dbReference>
<evidence type="ECO:0000256" key="5">
    <source>
        <dbReference type="SAM" id="Phobius"/>
    </source>
</evidence>
<evidence type="ECO:0000313" key="7">
    <source>
        <dbReference type="EMBL" id="EGB12067.1"/>
    </source>
</evidence>
<dbReference type="eggNOG" id="KOG2301">
    <property type="taxonomic scope" value="Eukaryota"/>
</dbReference>
<feature type="non-terminal residue" evidence="7">
    <location>
        <position position="84"/>
    </location>
</feature>
<dbReference type="GO" id="GO:0001518">
    <property type="term" value="C:voltage-gated sodium channel complex"/>
    <property type="evidence" value="ECO:0007669"/>
    <property type="project" value="TreeGrafter"/>
</dbReference>
<sequence>IGANLYYDVEVSGENITKYNNFQTFGYAMLTLFRCLTGEDWHKVMQEIVDDGNRVSAYPFFATFVILGNFMMLNLCVAVILEAF</sequence>
<dbReference type="OrthoDB" id="66759at2759"/>
<dbReference type="AlphaFoldDB" id="F0XY76"/>
<dbReference type="GeneID" id="20218866"/>
<comment type="subcellular location">
    <subcellularLocation>
        <location evidence="1">Membrane</location>
        <topology evidence="1">Multi-pass membrane protein</topology>
    </subcellularLocation>
</comment>
<proteinExistence type="predicted"/>
<dbReference type="EMBL" id="GL833121">
    <property type="protein sequence ID" value="EGB12067.1"/>
    <property type="molecule type" value="Genomic_DNA"/>
</dbReference>
<feature type="domain" description="Ion transport" evidence="6">
    <location>
        <begin position="8"/>
        <end position="84"/>
    </location>
</feature>
<organism evidence="8">
    <name type="scientific">Aureococcus anophagefferens</name>
    <name type="common">Harmful bloom alga</name>
    <dbReference type="NCBI Taxonomy" id="44056"/>
    <lineage>
        <taxon>Eukaryota</taxon>
        <taxon>Sar</taxon>
        <taxon>Stramenopiles</taxon>
        <taxon>Ochrophyta</taxon>
        <taxon>Pelagophyceae</taxon>
        <taxon>Pelagomonadales</taxon>
        <taxon>Pelagomonadaceae</taxon>
        <taxon>Aureococcus</taxon>
    </lineage>
</organism>
<name>F0XY76_AURAN</name>
<dbReference type="Pfam" id="PF00520">
    <property type="entry name" value="Ion_trans"/>
    <property type="match status" value="1"/>
</dbReference>
<keyword evidence="4 5" id="KW-0472">Membrane</keyword>
<reference evidence="7 8" key="1">
    <citation type="journal article" date="2011" name="Proc. Natl. Acad. Sci. U.S.A.">
        <title>Niche of harmful alga Aureococcus anophagefferens revealed through ecogenomics.</title>
        <authorList>
            <person name="Gobler C.J."/>
            <person name="Berry D.L."/>
            <person name="Dyhrman S.T."/>
            <person name="Wilhelm S.W."/>
            <person name="Salamov A."/>
            <person name="Lobanov A.V."/>
            <person name="Zhang Y."/>
            <person name="Collier J.L."/>
            <person name="Wurch L.L."/>
            <person name="Kustka A.B."/>
            <person name="Dill B.D."/>
            <person name="Shah M."/>
            <person name="VerBerkmoes N.C."/>
            <person name="Kuo A."/>
            <person name="Terry A."/>
            <person name="Pangilinan J."/>
            <person name="Lindquist E.A."/>
            <person name="Lucas S."/>
            <person name="Paulsen I.T."/>
            <person name="Hattenrath-Lehmann T.K."/>
            <person name="Talmage S.C."/>
            <person name="Walker E.A."/>
            <person name="Koch F."/>
            <person name="Burson A.M."/>
            <person name="Marcoval M.A."/>
            <person name="Tang Y.Z."/>
            <person name="Lecleir G.R."/>
            <person name="Coyne K.J."/>
            <person name="Berg G.M."/>
            <person name="Bertrand E.M."/>
            <person name="Saito M.A."/>
            <person name="Gladyshev V.N."/>
            <person name="Grigoriev I.V."/>
        </authorList>
    </citation>
    <scope>NUCLEOTIDE SEQUENCE [LARGE SCALE GENOMIC DNA]</scope>
    <source>
        <strain evidence="8">CCMP 1984</strain>
    </source>
</reference>
<dbReference type="PANTHER" id="PTHR10037">
    <property type="entry name" value="VOLTAGE-GATED CATION CHANNEL CALCIUM AND SODIUM"/>
    <property type="match status" value="1"/>
</dbReference>
<evidence type="ECO:0000313" key="8">
    <source>
        <dbReference type="Proteomes" id="UP000002729"/>
    </source>
</evidence>
<gene>
    <name evidence="7" type="ORF">AURANDRAFT_17657</name>
</gene>
<dbReference type="SUPFAM" id="SSF81324">
    <property type="entry name" value="Voltage-gated potassium channels"/>
    <property type="match status" value="1"/>
</dbReference>
<dbReference type="KEGG" id="aaf:AURANDRAFT_17657"/>
<dbReference type="InParanoid" id="F0XY76"/>
<evidence type="ECO:0000256" key="3">
    <source>
        <dbReference type="ARBA" id="ARBA00022989"/>
    </source>
</evidence>
<accession>F0XY76</accession>
<dbReference type="InterPro" id="IPR005821">
    <property type="entry name" value="Ion_trans_dom"/>
</dbReference>
<keyword evidence="3 5" id="KW-1133">Transmembrane helix</keyword>
<evidence type="ECO:0000256" key="2">
    <source>
        <dbReference type="ARBA" id="ARBA00022692"/>
    </source>
</evidence>
<evidence type="ECO:0000256" key="1">
    <source>
        <dbReference type="ARBA" id="ARBA00004141"/>
    </source>
</evidence>
<feature type="non-terminal residue" evidence="7">
    <location>
        <position position="1"/>
    </location>
</feature>
<feature type="transmembrane region" description="Helical" evidence="5">
    <location>
        <begin position="60"/>
        <end position="81"/>
    </location>
</feature>
<keyword evidence="8" id="KW-1185">Reference proteome</keyword>
<dbReference type="PANTHER" id="PTHR10037:SF62">
    <property type="entry name" value="SODIUM CHANNEL PROTEIN 60E"/>
    <property type="match status" value="1"/>
</dbReference>
<dbReference type="Proteomes" id="UP000002729">
    <property type="component" value="Unassembled WGS sequence"/>
</dbReference>
<dbReference type="RefSeq" id="XP_009033162.1">
    <property type="nucleotide sequence ID" value="XM_009034914.1"/>
</dbReference>
<evidence type="ECO:0000256" key="4">
    <source>
        <dbReference type="ARBA" id="ARBA00023136"/>
    </source>
</evidence>
<protein>
    <recommendedName>
        <fullName evidence="6">Ion transport domain-containing protein</fullName>
    </recommendedName>
</protein>
<dbReference type="Gene3D" id="1.10.287.70">
    <property type="match status" value="1"/>
</dbReference>